<feature type="transmembrane region" description="Helical" evidence="13">
    <location>
        <begin position="12"/>
        <end position="33"/>
    </location>
</feature>
<evidence type="ECO:0000256" key="9">
    <source>
        <dbReference type="ARBA" id="ARBA00023098"/>
    </source>
</evidence>
<dbReference type="PANTHER" id="PTHR11351:SF31">
    <property type="entry name" value="DESATURASE 1, ISOFORM A-RELATED"/>
    <property type="match status" value="1"/>
</dbReference>
<evidence type="ECO:0000256" key="10">
    <source>
        <dbReference type="ARBA" id="ARBA00023136"/>
    </source>
</evidence>
<organism evidence="15 16">
    <name type="scientific">Pseudobdellovibrio exovorus JSS</name>
    <dbReference type="NCBI Taxonomy" id="1184267"/>
    <lineage>
        <taxon>Bacteria</taxon>
        <taxon>Pseudomonadati</taxon>
        <taxon>Bdellovibrionota</taxon>
        <taxon>Bdellovibrionia</taxon>
        <taxon>Bdellovibrionales</taxon>
        <taxon>Pseudobdellovibrionaceae</taxon>
        <taxon>Pseudobdellovibrio</taxon>
    </lineage>
</organism>
<feature type="domain" description="Fatty acid desaturase" evidence="14">
    <location>
        <begin position="44"/>
        <end position="255"/>
    </location>
</feature>
<comment type="similarity">
    <text evidence="2">Belongs to the fatty acid desaturase type 2 family.</text>
</comment>
<keyword evidence="12" id="KW-0175">Coiled coil</keyword>
<dbReference type="CDD" id="cd03505">
    <property type="entry name" value="Delta9-FADS-like"/>
    <property type="match status" value="1"/>
</dbReference>
<keyword evidence="5" id="KW-0276">Fatty acid metabolism</keyword>
<keyword evidence="8" id="KW-0408">Iron</keyword>
<evidence type="ECO:0000256" key="13">
    <source>
        <dbReference type="SAM" id="Phobius"/>
    </source>
</evidence>
<evidence type="ECO:0000313" key="16">
    <source>
        <dbReference type="Proteomes" id="UP000012040"/>
    </source>
</evidence>
<evidence type="ECO:0000256" key="12">
    <source>
        <dbReference type="SAM" id="Coils"/>
    </source>
</evidence>
<dbReference type="PATRIC" id="fig|1184267.3.peg.2296"/>
<evidence type="ECO:0000256" key="4">
    <source>
        <dbReference type="ARBA" id="ARBA00022692"/>
    </source>
</evidence>
<reference evidence="15 16" key="1">
    <citation type="journal article" date="2013" name="ISME J.">
        <title>By their genes ye shall know them: genomic signatures of predatory bacteria.</title>
        <authorList>
            <person name="Pasternak Z."/>
            <person name="Pietrokovski S."/>
            <person name="Rotem O."/>
            <person name="Gophna U."/>
            <person name="Lurie-Weinberger M.N."/>
            <person name="Jurkevitch E."/>
        </authorList>
    </citation>
    <scope>NUCLEOTIDE SEQUENCE [LARGE SCALE GENOMIC DNA]</scope>
    <source>
        <strain evidence="15 16">JSS</strain>
    </source>
</reference>
<evidence type="ECO:0000256" key="11">
    <source>
        <dbReference type="ARBA" id="ARBA00023160"/>
    </source>
</evidence>
<evidence type="ECO:0000259" key="14">
    <source>
        <dbReference type="Pfam" id="PF00487"/>
    </source>
</evidence>
<dbReference type="EMBL" id="CP003537">
    <property type="protein sequence ID" value="AGH96482.1"/>
    <property type="molecule type" value="Genomic_DNA"/>
</dbReference>
<dbReference type="PANTHER" id="PTHR11351">
    <property type="entry name" value="ACYL-COA DESATURASE"/>
    <property type="match status" value="1"/>
</dbReference>
<dbReference type="Proteomes" id="UP000012040">
    <property type="component" value="Chromosome"/>
</dbReference>
<evidence type="ECO:0000256" key="1">
    <source>
        <dbReference type="ARBA" id="ARBA00004141"/>
    </source>
</evidence>
<evidence type="ECO:0000256" key="7">
    <source>
        <dbReference type="ARBA" id="ARBA00023002"/>
    </source>
</evidence>
<keyword evidence="9" id="KW-0443">Lipid metabolism</keyword>
<dbReference type="InterPro" id="IPR015876">
    <property type="entry name" value="Acyl-CoA_DS"/>
</dbReference>
<evidence type="ECO:0000256" key="2">
    <source>
        <dbReference type="ARBA" id="ARBA00008749"/>
    </source>
</evidence>
<comment type="subcellular location">
    <subcellularLocation>
        <location evidence="1">Membrane</location>
        <topology evidence="1">Multi-pass membrane protein</topology>
    </subcellularLocation>
</comment>
<keyword evidence="3" id="KW-0444">Lipid biosynthesis</keyword>
<keyword evidence="10 13" id="KW-0472">Membrane</keyword>
<dbReference type="eggNOG" id="COG1398">
    <property type="taxonomic scope" value="Bacteria"/>
</dbReference>
<evidence type="ECO:0000313" key="15">
    <source>
        <dbReference type="EMBL" id="AGH96482.1"/>
    </source>
</evidence>
<evidence type="ECO:0000256" key="8">
    <source>
        <dbReference type="ARBA" id="ARBA00023004"/>
    </source>
</evidence>
<dbReference type="InterPro" id="IPR005804">
    <property type="entry name" value="FA_desaturase_dom"/>
</dbReference>
<protein>
    <recommendedName>
        <fullName evidence="14">Fatty acid desaturase domain-containing protein</fullName>
    </recommendedName>
</protein>
<feature type="coiled-coil region" evidence="12">
    <location>
        <begin position="304"/>
        <end position="353"/>
    </location>
</feature>
<keyword evidence="16" id="KW-1185">Reference proteome</keyword>
<evidence type="ECO:0000256" key="6">
    <source>
        <dbReference type="ARBA" id="ARBA00022989"/>
    </source>
</evidence>
<keyword evidence="11" id="KW-0275">Fatty acid biosynthesis</keyword>
<dbReference type="PRINTS" id="PR00075">
    <property type="entry name" value="FACDDSATRASE"/>
</dbReference>
<keyword evidence="6 13" id="KW-1133">Transmembrane helix</keyword>
<dbReference type="OrthoDB" id="19906at2"/>
<dbReference type="GO" id="GO:0016020">
    <property type="term" value="C:membrane"/>
    <property type="evidence" value="ECO:0007669"/>
    <property type="project" value="UniProtKB-SubCell"/>
</dbReference>
<dbReference type="GO" id="GO:0016717">
    <property type="term" value="F:oxidoreductase activity, acting on paired donors, with oxidation of a pair of donors resulting in the reduction of molecular oxygen to two molecules of water"/>
    <property type="evidence" value="ECO:0007669"/>
    <property type="project" value="InterPro"/>
</dbReference>
<feature type="transmembrane region" description="Helical" evidence="13">
    <location>
        <begin position="157"/>
        <end position="190"/>
    </location>
</feature>
<evidence type="ECO:0000256" key="5">
    <source>
        <dbReference type="ARBA" id="ARBA00022832"/>
    </source>
</evidence>
<evidence type="ECO:0000256" key="3">
    <source>
        <dbReference type="ARBA" id="ARBA00022516"/>
    </source>
</evidence>
<dbReference type="RefSeq" id="WP_015470972.1">
    <property type="nucleotide sequence ID" value="NC_020813.1"/>
</dbReference>
<dbReference type="AlphaFoldDB" id="M4VAT5"/>
<proteinExistence type="inferred from homology"/>
<keyword evidence="7" id="KW-0560">Oxidoreductase</keyword>
<dbReference type="Pfam" id="PF00487">
    <property type="entry name" value="FA_desaturase"/>
    <property type="match status" value="1"/>
</dbReference>
<dbReference type="HOGENOM" id="CLU_027359_1_3_7"/>
<keyword evidence="4 13" id="KW-0812">Transmembrane</keyword>
<name>M4VAT5_9BACT</name>
<accession>M4VAT5</accession>
<dbReference type="STRING" id="1184267.A11Q_2266"/>
<dbReference type="KEGG" id="bex:A11Q_2266"/>
<feature type="transmembrane region" description="Helical" evidence="13">
    <location>
        <begin position="39"/>
        <end position="58"/>
    </location>
</feature>
<gene>
    <name evidence="15" type="ORF">A11Q_2266</name>
</gene>
<sequence>MSVQLKKICWSVTLFLILNPIISVLMLVLYLVFSSSYTLSQLAWISAFGLVFAVLTNLSITMGYHRLFSHKSFEAHPLLEWILLFISAGAFQGSALKWSSDHRIHHRYEDTDKDPYSIKKGFWYAHMGWMMTHEAVSLPIHAPDLQKKKWVQFQHDHYLVCAIVVGYILPLVVGWMLGNAFLGLVIAGGLRIFLTQQSTFFVNSLSHTLGKTPYSLDKTAKDSLIVAFLTHGEGYHNFHHKFQFDYRNGIKWYHWDPTKWSIQLAAVLGLANKLKTVQFSEILRAKMEVESEKFKSSHFYKEKMEPLAARLIEAQAQFERLKKEYAIAKDQKMADLRAEIELMNIEIESMKKKWQVLLKTAEVVV</sequence>
<dbReference type="GO" id="GO:0006633">
    <property type="term" value="P:fatty acid biosynthetic process"/>
    <property type="evidence" value="ECO:0007669"/>
    <property type="project" value="UniProtKB-KW"/>
</dbReference>